<gene>
    <name evidence="2" type="ORF">AOQ84DRAFT_161869</name>
</gene>
<dbReference type="Proteomes" id="UP000250140">
    <property type="component" value="Unassembled WGS sequence"/>
</dbReference>
<evidence type="ECO:0000259" key="1">
    <source>
        <dbReference type="Pfam" id="PF14214"/>
    </source>
</evidence>
<protein>
    <recommendedName>
        <fullName evidence="1">Helitron helicase-like domain-containing protein</fullName>
    </recommendedName>
</protein>
<dbReference type="Pfam" id="PF14214">
    <property type="entry name" value="Helitron_like_N"/>
    <property type="match status" value="1"/>
</dbReference>
<dbReference type="EMBL" id="KV750821">
    <property type="protein sequence ID" value="OCL03066.1"/>
    <property type="molecule type" value="Genomic_DNA"/>
</dbReference>
<feature type="domain" description="Helitron helicase-like" evidence="1">
    <location>
        <begin position="88"/>
        <end position="279"/>
    </location>
</feature>
<organism evidence="2 3">
    <name type="scientific">Glonium stellatum</name>
    <dbReference type="NCBI Taxonomy" id="574774"/>
    <lineage>
        <taxon>Eukaryota</taxon>
        <taxon>Fungi</taxon>
        <taxon>Dikarya</taxon>
        <taxon>Ascomycota</taxon>
        <taxon>Pezizomycotina</taxon>
        <taxon>Dothideomycetes</taxon>
        <taxon>Pleosporomycetidae</taxon>
        <taxon>Gloniales</taxon>
        <taxon>Gloniaceae</taxon>
        <taxon>Glonium</taxon>
    </lineage>
</organism>
<keyword evidence="3" id="KW-1185">Reference proteome</keyword>
<dbReference type="AlphaFoldDB" id="A0A8E2EQS7"/>
<evidence type="ECO:0000313" key="2">
    <source>
        <dbReference type="EMBL" id="OCL03066.1"/>
    </source>
</evidence>
<evidence type="ECO:0000313" key="3">
    <source>
        <dbReference type="Proteomes" id="UP000250140"/>
    </source>
</evidence>
<dbReference type="OrthoDB" id="3928844at2759"/>
<reference evidence="2 3" key="1">
    <citation type="journal article" date="2016" name="Nat. Commun.">
        <title>Ectomycorrhizal ecology is imprinted in the genome of the dominant symbiotic fungus Cenococcum geophilum.</title>
        <authorList>
            <consortium name="DOE Joint Genome Institute"/>
            <person name="Peter M."/>
            <person name="Kohler A."/>
            <person name="Ohm R.A."/>
            <person name="Kuo A."/>
            <person name="Krutzmann J."/>
            <person name="Morin E."/>
            <person name="Arend M."/>
            <person name="Barry K.W."/>
            <person name="Binder M."/>
            <person name="Choi C."/>
            <person name="Clum A."/>
            <person name="Copeland A."/>
            <person name="Grisel N."/>
            <person name="Haridas S."/>
            <person name="Kipfer T."/>
            <person name="LaButti K."/>
            <person name="Lindquist E."/>
            <person name="Lipzen A."/>
            <person name="Maire R."/>
            <person name="Meier B."/>
            <person name="Mihaltcheva S."/>
            <person name="Molinier V."/>
            <person name="Murat C."/>
            <person name="Poggeler S."/>
            <person name="Quandt C.A."/>
            <person name="Sperisen C."/>
            <person name="Tritt A."/>
            <person name="Tisserant E."/>
            <person name="Crous P.W."/>
            <person name="Henrissat B."/>
            <person name="Nehls U."/>
            <person name="Egli S."/>
            <person name="Spatafora J.W."/>
            <person name="Grigoriev I.V."/>
            <person name="Martin F.M."/>
        </authorList>
    </citation>
    <scope>NUCLEOTIDE SEQUENCE [LARGE SCALE GENOMIC DNA]</scope>
    <source>
        <strain evidence="2 3">CBS 207.34</strain>
    </source>
</reference>
<proteinExistence type="predicted"/>
<name>A0A8E2EQS7_9PEZI</name>
<accession>A0A8E2EQS7</accession>
<sequence>MGSAEVRRNEGYEPYILVSRGEDFADPIDAHFFAKTFPTLFPIGNGGPRLAEENSVDVAECGDVDLSVDAASAVGSLLSSRNMSLESWAKVVLQRHGGRFATHHVFAFLVFNMLARSRNCRVSMMSVKRQNFAEAEGIVRHLSAERLEAAKVELETSGKTSDGDVNKLLRSLSLYGFRQPMSREVRLSMRRKIKSLIIWHGVPAVWFTLSPNDITNPAKLKLASYRSREPEEAEAFLTSLDAGYKRVRLAISDPLSSALFFHREVSMFFRYYVRIGGGVYSDASTSISVSWRRTSVALSIFTA</sequence>
<dbReference type="InterPro" id="IPR025476">
    <property type="entry name" value="Helitron_helicase-like"/>
</dbReference>